<accession>A0A392U4G3</accession>
<name>A0A392U4G3_9FABA</name>
<dbReference type="EMBL" id="LXQA010734526">
    <property type="protein sequence ID" value="MCI68331.1"/>
    <property type="molecule type" value="Genomic_DNA"/>
</dbReference>
<reference evidence="2 3" key="1">
    <citation type="journal article" date="2018" name="Front. Plant Sci.">
        <title>Red Clover (Trifolium pratense) and Zigzag Clover (T. medium) - A Picture of Genomic Similarities and Differences.</title>
        <authorList>
            <person name="Dluhosova J."/>
            <person name="Istvanek J."/>
            <person name="Nedelnik J."/>
            <person name="Repkova J."/>
        </authorList>
    </citation>
    <scope>NUCLEOTIDE SEQUENCE [LARGE SCALE GENOMIC DNA]</scope>
    <source>
        <strain evidence="3">cv. 10/8</strain>
        <tissue evidence="2">Leaf</tissue>
    </source>
</reference>
<evidence type="ECO:0000313" key="3">
    <source>
        <dbReference type="Proteomes" id="UP000265520"/>
    </source>
</evidence>
<organism evidence="2 3">
    <name type="scientific">Trifolium medium</name>
    <dbReference type="NCBI Taxonomy" id="97028"/>
    <lineage>
        <taxon>Eukaryota</taxon>
        <taxon>Viridiplantae</taxon>
        <taxon>Streptophyta</taxon>
        <taxon>Embryophyta</taxon>
        <taxon>Tracheophyta</taxon>
        <taxon>Spermatophyta</taxon>
        <taxon>Magnoliopsida</taxon>
        <taxon>eudicotyledons</taxon>
        <taxon>Gunneridae</taxon>
        <taxon>Pentapetalae</taxon>
        <taxon>rosids</taxon>
        <taxon>fabids</taxon>
        <taxon>Fabales</taxon>
        <taxon>Fabaceae</taxon>
        <taxon>Papilionoideae</taxon>
        <taxon>50 kb inversion clade</taxon>
        <taxon>NPAAA clade</taxon>
        <taxon>Hologalegina</taxon>
        <taxon>IRL clade</taxon>
        <taxon>Trifolieae</taxon>
        <taxon>Trifolium</taxon>
    </lineage>
</organism>
<comment type="caution">
    <text evidence="2">The sequence shown here is derived from an EMBL/GenBank/DDBJ whole genome shotgun (WGS) entry which is preliminary data.</text>
</comment>
<dbReference type="AlphaFoldDB" id="A0A392U4G3"/>
<feature type="region of interest" description="Disordered" evidence="1">
    <location>
        <begin position="1"/>
        <end position="32"/>
    </location>
</feature>
<proteinExistence type="predicted"/>
<feature type="compositionally biased region" description="Acidic residues" evidence="1">
    <location>
        <begin position="1"/>
        <end position="17"/>
    </location>
</feature>
<feature type="non-terminal residue" evidence="2">
    <location>
        <position position="1"/>
    </location>
</feature>
<evidence type="ECO:0000256" key="1">
    <source>
        <dbReference type="SAM" id="MobiDB-lite"/>
    </source>
</evidence>
<sequence length="49" mass="5507">IENEYEDGMADSDDFLSADEGPYPRSDSSDTFEEFYASADEDWDSNASN</sequence>
<protein>
    <submittedName>
        <fullName evidence="2">Uncharacterized protein</fullName>
    </submittedName>
</protein>
<keyword evidence="3" id="KW-1185">Reference proteome</keyword>
<dbReference type="Proteomes" id="UP000265520">
    <property type="component" value="Unassembled WGS sequence"/>
</dbReference>
<evidence type="ECO:0000313" key="2">
    <source>
        <dbReference type="EMBL" id="MCI68331.1"/>
    </source>
</evidence>